<dbReference type="InterPro" id="IPR001296">
    <property type="entry name" value="Glyco_trans_1"/>
</dbReference>
<evidence type="ECO:0000313" key="5">
    <source>
        <dbReference type="Proteomes" id="UP000176897"/>
    </source>
</evidence>
<sequence length="388" mass="43745">MKIAINVLSAQTGAGVSQMQNLLPELARRDFKNQYVIFYSSRQKDIIDAVPAQFKKVSVRYVPRGPFARVLWEQWVFPFYLWRYRADVLYSVGNTTSIFAPCKVVLLMENANPYSHLDLPWSAKERMRLRLLRVLGRLSMRRATKIRFVSQNSCNLIASQFGVTPQKCVVIPHGVSMFGGQSSDASEDCPPRIARKNYILTIGANGPHRNTDRLLKAFAVLITQYGYGGDLVVVGNTGSHPWRATLDNLVRKLELNARVVFTGEIPRHKVAAYFNGAELFILPSVEETFGIPLLEAMAAGVPIAVSDCDLDAAHRGKCFNPFREICVEAAAYFNPFDPKDMAKCMERLITDEKLRAQLVVQGKERVKKYKLENTARSLVQLFTDVYNS</sequence>
<organism evidence="4 5">
    <name type="scientific">Candidatus Uhrbacteria bacterium RIFCSPLOWO2_01_FULL_47_24</name>
    <dbReference type="NCBI Taxonomy" id="1802401"/>
    <lineage>
        <taxon>Bacteria</taxon>
        <taxon>Candidatus Uhriibacteriota</taxon>
    </lineage>
</organism>
<evidence type="ECO:0000259" key="2">
    <source>
        <dbReference type="Pfam" id="PF00534"/>
    </source>
</evidence>
<protein>
    <recommendedName>
        <fullName evidence="6">Glycosyl transferase family 1 domain-containing protein</fullName>
    </recommendedName>
</protein>
<dbReference type="Gene3D" id="3.40.50.2000">
    <property type="entry name" value="Glycogen Phosphorylase B"/>
    <property type="match status" value="2"/>
</dbReference>
<dbReference type="EMBL" id="MGEJ01000007">
    <property type="protein sequence ID" value="OGL81316.1"/>
    <property type="molecule type" value="Genomic_DNA"/>
</dbReference>
<dbReference type="SUPFAM" id="SSF53756">
    <property type="entry name" value="UDP-Glycosyltransferase/glycogen phosphorylase"/>
    <property type="match status" value="1"/>
</dbReference>
<dbReference type="STRING" id="1802401.A3B21_00115"/>
<proteinExistence type="predicted"/>
<name>A0A1F7UST3_9BACT</name>
<dbReference type="CDD" id="cd03809">
    <property type="entry name" value="GT4_MtfB-like"/>
    <property type="match status" value="1"/>
</dbReference>
<reference evidence="4 5" key="1">
    <citation type="journal article" date="2016" name="Nat. Commun.">
        <title>Thousands of microbial genomes shed light on interconnected biogeochemical processes in an aquifer system.</title>
        <authorList>
            <person name="Anantharaman K."/>
            <person name="Brown C.T."/>
            <person name="Hug L.A."/>
            <person name="Sharon I."/>
            <person name="Castelle C.J."/>
            <person name="Probst A.J."/>
            <person name="Thomas B.C."/>
            <person name="Singh A."/>
            <person name="Wilkins M.J."/>
            <person name="Karaoz U."/>
            <person name="Brodie E.L."/>
            <person name="Williams K.H."/>
            <person name="Hubbard S.S."/>
            <person name="Banfield J.F."/>
        </authorList>
    </citation>
    <scope>NUCLEOTIDE SEQUENCE [LARGE SCALE GENOMIC DNA]</scope>
</reference>
<feature type="domain" description="Glycosyltransferase subfamily 4-like N-terminal" evidence="3">
    <location>
        <begin position="19"/>
        <end position="175"/>
    </location>
</feature>
<dbReference type="GO" id="GO:0016757">
    <property type="term" value="F:glycosyltransferase activity"/>
    <property type="evidence" value="ECO:0007669"/>
    <property type="project" value="InterPro"/>
</dbReference>
<evidence type="ECO:0000259" key="3">
    <source>
        <dbReference type="Pfam" id="PF13439"/>
    </source>
</evidence>
<accession>A0A1F7UST3</accession>
<comment type="caution">
    <text evidence="4">The sequence shown here is derived from an EMBL/GenBank/DDBJ whole genome shotgun (WGS) entry which is preliminary data.</text>
</comment>
<dbReference type="Pfam" id="PF00534">
    <property type="entry name" value="Glycos_transf_1"/>
    <property type="match status" value="1"/>
</dbReference>
<dbReference type="InterPro" id="IPR028098">
    <property type="entry name" value="Glyco_trans_4-like_N"/>
</dbReference>
<dbReference type="Pfam" id="PF13439">
    <property type="entry name" value="Glyco_transf_4"/>
    <property type="match status" value="1"/>
</dbReference>
<dbReference type="GO" id="GO:0009103">
    <property type="term" value="P:lipopolysaccharide biosynthetic process"/>
    <property type="evidence" value="ECO:0007669"/>
    <property type="project" value="TreeGrafter"/>
</dbReference>
<dbReference type="PANTHER" id="PTHR46401">
    <property type="entry name" value="GLYCOSYLTRANSFERASE WBBK-RELATED"/>
    <property type="match status" value="1"/>
</dbReference>
<evidence type="ECO:0008006" key="6">
    <source>
        <dbReference type="Google" id="ProtNLM"/>
    </source>
</evidence>
<dbReference type="Proteomes" id="UP000176897">
    <property type="component" value="Unassembled WGS sequence"/>
</dbReference>
<keyword evidence="1" id="KW-0808">Transferase</keyword>
<feature type="domain" description="Glycosyl transferase family 1" evidence="2">
    <location>
        <begin position="195"/>
        <end position="364"/>
    </location>
</feature>
<dbReference type="AlphaFoldDB" id="A0A1F7UST3"/>
<gene>
    <name evidence="4" type="ORF">A3B21_00115</name>
</gene>
<evidence type="ECO:0000256" key="1">
    <source>
        <dbReference type="ARBA" id="ARBA00022679"/>
    </source>
</evidence>
<evidence type="ECO:0000313" key="4">
    <source>
        <dbReference type="EMBL" id="OGL81316.1"/>
    </source>
</evidence>
<dbReference type="PANTHER" id="PTHR46401:SF2">
    <property type="entry name" value="GLYCOSYLTRANSFERASE WBBK-RELATED"/>
    <property type="match status" value="1"/>
</dbReference>